<gene>
    <name evidence="7" type="ORF">EVEC_LOCUS8155</name>
</gene>
<dbReference type="OrthoDB" id="2020426at2759"/>
<evidence type="ECO:0000256" key="1">
    <source>
        <dbReference type="ARBA" id="ARBA00004123"/>
    </source>
</evidence>
<reference evidence="9" key="1">
    <citation type="submission" date="2016-04" db="UniProtKB">
        <authorList>
            <consortium name="WormBaseParasite"/>
        </authorList>
    </citation>
    <scope>IDENTIFICATION</scope>
</reference>
<dbReference type="CDD" id="cd00201">
    <property type="entry name" value="WW"/>
    <property type="match status" value="1"/>
</dbReference>
<dbReference type="Proteomes" id="UP000274131">
    <property type="component" value="Unassembled WGS sequence"/>
</dbReference>
<proteinExistence type="predicted"/>
<feature type="region of interest" description="Disordered" evidence="5">
    <location>
        <begin position="71"/>
        <end position="152"/>
    </location>
</feature>
<dbReference type="STRING" id="51028.A0A0N4VDI5"/>
<evidence type="ECO:0000313" key="9">
    <source>
        <dbReference type="WBParaSite" id="EVEC_0000867101-mRNA-1"/>
    </source>
</evidence>
<dbReference type="GO" id="GO:0045944">
    <property type="term" value="P:positive regulation of transcription by RNA polymerase II"/>
    <property type="evidence" value="ECO:0007669"/>
    <property type="project" value="TreeGrafter"/>
</dbReference>
<evidence type="ECO:0000256" key="4">
    <source>
        <dbReference type="ARBA" id="ARBA00023242"/>
    </source>
</evidence>
<evidence type="ECO:0000259" key="6">
    <source>
        <dbReference type="PROSITE" id="PS50020"/>
    </source>
</evidence>
<evidence type="ECO:0000313" key="7">
    <source>
        <dbReference type="EMBL" id="VDD93404.1"/>
    </source>
</evidence>
<dbReference type="AlphaFoldDB" id="A0A0N4VDI5"/>
<protein>
    <submittedName>
        <fullName evidence="9">WW domain-containing protein</fullName>
    </submittedName>
</protein>
<dbReference type="GO" id="GO:0035329">
    <property type="term" value="P:hippo signaling"/>
    <property type="evidence" value="ECO:0007669"/>
    <property type="project" value="TreeGrafter"/>
</dbReference>
<dbReference type="Pfam" id="PF00397">
    <property type="entry name" value="WW"/>
    <property type="match status" value="1"/>
</dbReference>
<keyword evidence="4" id="KW-0539">Nucleus</keyword>
<comment type="subcellular location">
    <subcellularLocation>
        <location evidence="2">Cytoplasm</location>
    </subcellularLocation>
    <subcellularLocation>
        <location evidence="1">Nucleus</location>
    </subcellularLocation>
</comment>
<dbReference type="WBParaSite" id="EVEC_0000867101-mRNA-1">
    <property type="protein sequence ID" value="EVEC_0000867101-mRNA-1"/>
    <property type="gene ID" value="EVEC_0000867101"/>
</dbReference>
<dbReference type="SMART" id="SM00456">
    <property type="entry name" value="WW"/>
    <property type="match status" value="1"/>
</dbReference>
<keyword evidence="3" id="KW-0963">Cytoplasm</keyword>
<dbReference type="Gene3D" id="2.20.70.10">
    <property type="match status" value="1"/>
</dbReference>
<dbReference type="EMBL" id="UXUI01009286">
    <property type="protein sequence ID" value="VDD93404.1"/>
    <property type="molecule type" value="Genomic_DNA"/>
</dbReference>
<organism evidence="9">
    <name type="scientific">Enterobius vermicularis</name>
    <name type="common">Human pinworm</name>
    <dbReference type="NCBI Taxonomy" id="51028"/>
    <lineage>
        <taxon>Eukaryota</taxon>
        <taxon>Metazoa</taxon>
        <taxon>Ecdysozoa</taxon>
        <taxon>Nematoda</taxon>
        <taxon>Chromadorea</taxon>
        <taxon>Rhabditida</taxon>
        <taxon>Spirurina</taxon>
        <taxon>Oxyuridomorpha</taxon>
        <taxon>Oxyuroidea</taxon>
        <taxon>Oxyuridae</taxon>
        <taxon>Enterobius</taxon>
    </lineage>
</organism>
<dbReference type="GO" id="GO:0005737">
    <property type="term" value="C:cytoplasm"/>
    <property type="evidence" value="ECO:0007669"/>
    <property type="project" value="UniProtKB-SubCell"/>
</dbReference>
<evidence type="ECO:0000256" key="5">
    <source>
        <dbReference type="SAM" id="MobiDB-lite"/>
    </source>
</evidence>
<dbReference type="PANTHER" id="PTHR17616:SF8">
    <property type="entry name" value="TRANSCRIPTIONAL COACTIVATOR YORKIE"/>
    <property type="match status" value="1"/>
</dbReference>
<keyword evidence="8" id="KW-1185">Reference proteome</keyword>
<dbReference type="SUPFAM" id="SSF51045">
    <property type="entry name" value="WW domain"/>
    <property type="match status" value="1"/>
</dbReference>
<evidence type="ECO:0000313" key="8">
    <source>
        <dbReference type="Proteomes" id="UP000274131"/>
    </source>
</evidence>
<name>A0A0N4VDI5_ENTVE</name>
<accession>A0A0N4VDI5</accession>
<dbReference type="GO" id="GO:0005634">
    <property type="term" value="C:nucleus"/>
    <property type="evidence" value="ECO:0007669"/>
    <property type="project" value="UniProtKB-SubCell"/>
</dbReference>
<evidence type="ECO:0000256" key="2">
    <source>
        <dbReference type="ARBA" id="ARBA00004496"/>
    </source>
</evidence>
<dbReference type="PANTHER" id="PTHR17616">
    <property type="entry name" value="YES-ASSOCIATED PROTEIN YAP1 FAMILY MEMBER"/>
    <property type="match status" value="1"/>
</dbReference>
<dbReference type="PROSITE" id="PS01159">
    <property type="entry name" value="WW_DOMAIN_1"/>
    <property type="match status" value="1"/>
</dbReference>
<dbReference type="InterPro" id="IPR051583">
    <property type="entry name" value="YAP1"/>
</dbReference>
<sequence>MDASSAGIPRFSPTLLVVMTEKTAKEIIRRVNHGIPGTLPNQGTSQVFTHVDDPHKSIAELIKQGKRLYVKSNSQSKHQHSSKNANTLPTSFTKRPIPMKSRGSSADHSREGSSDDGSGRYTLSPTVHSQQHSSQQNLPSPYQNPFHARQGSAPAIMNSPAAYERQIPTPVHAPSKSLSVMTMTRVDDQFNMPSHRSAKSCDLNVTNHLDISYPTDTNVIHPNRMAYMNDPRPKSQSLDPLAVGMSESAQLAPAQPVVPNKMQSPSHNIPVLEQDLPPLPDGWAKSYDANGDPYFIDHNSQTTTWYDPRIKKELQEEAIRQRHACNRQNMIKRDVYSEYQQVIAGDDDNNNDLYTSIMVYSKTDAHPSLVERLQMERSYMQERQQQLCREILLAFKILELYIGQLKVLLGSVYNPKMYINDSQTIVARLI</sequence>
<dbReference type="InterPro" id="IPR036020">
    <property type="entry name" value="WW_dom_sf"/>
</dbReference>
<feature type="compositionally biased region" description="Polar residues" evidence="5">
    <location>
        <begin position="121"/>
        <end position="143"/>
    </location>
</feature>
<feature type="domain" description="WW" evidence="6">
    <location>
        <begin position="277"/>
        <end position="310"/>
    </location>
</feature>
<dbReference type="PROSITE" id="PS50020">
    <property type="entry name" value="WW_DOMAIN_2"/>
    <property type="match status" value="1"/>
</dbReference>
<dbReference type="GO" id="GO:0003713">
    <property type="term" value="F:transcription coactivator activity"/>
    <property type="evidence" value="ECO:0007669"/>
    <property type="project" value="TreeGrafter"/>
</dbReference>
<evidence type="ECO:0000256" key="3">
    <source>
        <dbReference type="ARBA" id="ARBA00022490"/>
    </source>
</evidence>
<dbReference type="InterPro" id="IPR001202">
    <property type="entry name" value="WW_dom"/>
</dbReference>
<reference evidence="7 8" key="2">
    <citation type="submission" date="2018-10" db="EMBL/GenBank/DDBJ databases">
        <authorList>
            <consortium name="Pathogen Informatics"/>
        </authorList>
    </citation>
    <scope>NUCLEOTIDE SEQUENCE [LARGE SCALE GENOMIC DNA]</scope>
</reference>